<feature type="domain" description="Gfo/Idh/MocA-like oxidoreductase N-terminal" evidence="2">
    <location>
        <begin position="42"/>
        <end position="179"/>
    </location>
</feature>
<dbReference type="PROSITE" id="PS51318">
    <property type="entry name" value="TAT"/>
    <property type="match status" value="1"/>
</dbReference>
<dbReference type="InterPro" id="IPR004104">
    <property type="entry name" value="Gfo/Idh/MocA-like_OxRdtase_C"/>
</dbReference>
<dbReference type="EMBL" id="JAMXLR010000017">
    <property type="protein sequence ID" value="MCO6043107.1"/>
    <property type="molecule type" value="Genomic_DNA"/>
</dbReference>
<dbReference type="InterPro" id="IPR050463">
    <property type="entry name" value="Gfo/Idh/MocA_oxidrdct_glycsds"/>
</dbReference>
<organism evidence="4 5">
    <name type="scientific">Aeoliella straminimaris</name>
    <dbReference type="NCBI Taxonomy" id="2954799"/>
    <lineage>
        <taxon>Bacteria</taxon>
        <taxon>Pseudomonadati</taxon>
        <taxon>Planctomycetota</taxon>
        <taxon>Planctomycetia</taxon>
        <taxon>Pirellulales</taxon>
        <taxon>Lacipirellulaceae</taxon>
        <taxon>Aeoliella</taxon>
    </lineage>
</organism>
<dbReference type="GO" id="GO:0000166">
    <property type="term" value="F:nucleotide binding"/>
    <property type="evidence" value="ECO:0007669"/>
    <property type="project" value="InterPro"/>
</dbReference>
<proteinExistence type="predicted"/>
<protein>
    <submittedName>
        <fullName evidence="4">Gfo/Idh/MocA family oxidoreductase</fullName>
    </submittedName>
</protein>
<dbReference type="AlphaFoldDB" id="A0A9X2JFA8"/>
<dbReference type="InterPro" id="IPR036291">
    <property type="entry name" value="NAD(P)-bd_dom_sf"/>
</dbReference>
<evidence type="ECO:0000256" key="1">
    <source>
        <dbReference type="SAM" id="SignalP"/>
    </source>
</evidence>
<gene>
    <name evidence="4" type="ORF">NG895_04245</name>
</gene>
<evidence type="ECO:0000259" key="2">
    <source>
        <dbReference type="Pfam" id="PF01408"/>
    </source>
</evidence>
<dbReference type="SUPFAM" id="SSF55347">
    <property type="entry name" value="Glyceraldehyde-3-phosphate dehydrogenase-like, C-terminal domain"/>
    <property type="match status" value="1"/>
</dbReference>
<dbReference type="Pfam" id="PF01408">
    <property type="entry name" value="GFO_IDH_MocA"/>
    <property type="match status" value="1"/>
</dbReference>
<dbReference type="PANTHER" id="PTHR43818:SF5">
    <property type="entry name" value="OXIDOREDUCTASE FAMILY PROTEIN"/>
    <property type="match status" value="1"/>
</dbReference>
<keyword evidence="5" id="KW-1185">Reference proteome</keyword>
<name>A0A9X2JFA8_9BACT</name>
<dbReference type="Pfam" id="PF02894">
    <property type="entry name" value="GFO_IDH_MocA_C"/>
    <property type="match status" value="1"/>
</dbReference>
<dbReference type="Proteomes" id="UP001155241">
    <property type="component" value="Unassembled WGS sequence"/>
</dbReference>
<accession>A0A9X2JFA8</accession>
<keyword evidence="1" id="KW-0732">Signal</keyword>
<dbReference type="Gene3D" id="3.30.360.10">
    <property type="entry name" value="Dihydrodipicolinate Reductase, domain 2"/>
    <property type="match status" value="1"/>
</dbReference>
<feature type="chain" id="PRO_5040975575" evidence="1">
    <location>
        <begin position="35"/>
        <end position="463"/>
    </location>
</feature>
<sequence>MKNETPNTNSTRRGFLQAAGAASLLAAVPQNVFAQTGSEAGIRVALVGCGGRGTGAAFDALNVQRVPLKLVAMADVFPERLNSSYNTLLQFVAETPEKLDVPEDRKFIGFDAYRQAMDQLRPGDIVILATPLAFRAPHFEYAIERGLNVFMEKPLTADGPTSQRMLELAKQADEKNLKCGVGLMVRHCRARQELHKRISDGEIGDLITMRGYRMHGPVVTCFSTRKPAGRSELMWQIERFHSFLWASGGLYSDFNIHQIDELCWMKNAWPVKAMGIGGRHYRGDYIDQNFDIYAIEYTFDDGSKLFFDSRIMVGCKNDMSSVAHGSKGSAIVSASGHSPGKVRTFNSQNQDRKSLIWKYPQPEANPYQLEWDDLVEAIVNDSAYNEVERGVIASVVTSMGRMSAHTGQEITYDQMLNCPVQLAPHLESFTADGPAPVMPDADGRYPVPQPGIVRESEYATAST</sequence>
<feature type="domain" description="Gfo/Idh/MocA-like oxidoreductase C-terminal" evidence="3">
    <location>
        <begin position="247"/>
        <end position="410"/>
    </location>
</feature>
<dbReference type="PANTHER" id="PTHR43818">
    <property type="entry name" value="BCDNA.GH03377"/>
    <property type="match status" value="1"/>
</dbReference>
<dbReference type="InterPro" id="IPR000683">
    <property type="entry name" value="Gfo/Idh/MocA-like_OxRdtase_N"/>
</dbReference>
<evidence type="ECO:0000313" key="5">
    <source>
        <dbReference type="Proteomes" id="UP001155241"/>
    </source>
</evidence>
<feature type="signal peptide" evidence="1">
    <location>
        <begin position="1"/>
        <end position="34"/>
    </location>
</feature>
<comment type="caution">
    <text evidence="4">The sequence shown here is derived from an EMBL/GenBank/DDBJ whole genome shotgun (WGS) entry which is preliminary data.</text>
</comment>
<evidence type="ECO:0000259" key="3">
    <source>
        <dbReference type="Pfam" id="PF02894"/>
    </source>
</evidence>
<dbReference type="RefSeq" id="WP_252851207.1">
    <property type="nucleotide sequence ID" value="NZ_JAMXLR010000017.1"/>
</dbReference>
<evidence type="ECO:0000313" key="4">
    <source>
        <dbReference type="EMBL" id="MCO6043107.1"/>
    </source>
</evidence>
<dbReference type="Gene3D" id="3.40.50.720">
    <property type="entry name" value="NAD(P)-binding Rossmann-like Domain"/>
    <property type="match status" value="1"/>
</dbReference>
<dbReference type="SUPFAM" id="SSF51735">
    <property type="entry name" value="NAD(P)-binding Rossmann-fold domains"/>
    <property type="match status" value="1"/>
</dbReference>
<reference evidence="4" key="1">
    <citation type="submission" date="2022-06" db="EMBL/GenBank/DDBJ databases">
        <title>Aeoliella straminimaris, a novel planctomycete from sediments.</title>
        <authorList>
            <person name="Vitorino I.R."/>
            <person name="Lage O.M."/>
        </authorList>
    </citation>
    <scope>NUCLEOTIDE SEQUENCE</scope>
    <source>
        <strain evidence="4">ICT_H6.2</strain>
    </source>
</reference>
<dbReference type="InterPro" id="IPR006311">
    <property type="entry name" value="TAT_signal"/>
</dbReference>